<accession>A0ABS3BAZ4</accession>
<sequence length="117" mass="13430">MTEQYEYPLGAARWFVDTIARFFLHPDHPNAVPRGKFNVRGEVGGETLGVTRGAQYGSVLKGIPGYSLDNLNRYEHTSYGPEDNWCQMFKMGDPWLFDQGLLDVFKDIAERHERGEF</sequence>
<name>A0ABS3BAZ4_9GAMM</name>
<organism evidence="1 2">
    <name type="scientific">Marinobacter daepoensis</name>
    <dbReference type="NCBI Taxonomy" id="262077"/>
    <lineage>
        <taxon>Bacteria</taxon>
        <taxon>Pseudomonadati</taxon>
        <taxon>Pseudomonadota</taxon>
        <taxon>Gammaproteobacteria</taxon>
        <taxon>Pseudomonadales</taxon>
        <taxon>Marinobacteraceae</taxon>
        <taxon>Marinobacter</taxon>
    </lineage>
</organism>
<keyword evidence="2" id="KW-1185">Reference proteome</keyword>
<gene>
    <name evidence="1" type="ORF">JYP53_03850</name>
</gene>
<dbReference type="EMBL" id="JAFKDB010000008">
    <property type="protein sequence ID" value="MBN7769036.1"/>
    <property type="molecule type" value="Genomic_DNA"/>
</dbReference>
<protein>
    <submittedName>
        <fullName evidence="1">Uncharacterized protein</fullName>
    </submittedName>
</protein>
<dbReference type="RefSeq" id="WP_206556759.1">
    <property type="nucleotide sequence ID" value="NZ_JAFKDB010000008.1"/>
</dbReference>
<dbReference type="Proteomes" id="UP000664344">
    <property type="component" value="Unassembled WGS sequence"/>
</dbReference>
<evidence type="ECO:0000313" key="2">
    <source>
        <dbReference type="Proteomes" id="UP000664344"/>
    </source>
</evidence>
<proteinExistence type="predicted"/>
<comment type="caution">
    <text evidence="1">The sequence shown here is derived from an EMBL/GenBank/DDBJ whole genome shotgun (WGS) entry which is preliminary data.</text>
</comment>
<reference evidence="1 2" key="1">
    <citation type="submission" date="2021-02" db="EMBL/GenBank/DDBJ databases">
        <title>PHA producing bacteria isolated from coastal sediment in Guangdong, Shenzhen.</title>
        <authorList>
            <person name="Zheng W."/>
            <person name="Yu S."/>
            <person name="Huang Y."/>
        </authorList>
    </citation>
    <scope>NUCLEOTIDE SEQUENCE [LARGE SCALE GENOMIC DNA]</scope>
    <source>
        <strain evidence="1 2">TN21-5</strain>
    </source>
</reference>
<evidence type="ECO:0000313" key="1">
    <source>
        <dbReference type="EMBL" id="MBN7769036.1"/>
    </source>
</evidence>